<organism evidence="4 6">
    <name type="scientific">Adineta steineri</name>
    <dbReference type="NCBI Taxonomy" id="433720"/>
    <lineage>
        <taxon>Eukaryota</taxon>
        <taxon>Metazoa</taxon>
        <taxon>Spiralia</taxon>
        <taxon>Gnathifera</taxon>
        <taxon>Rotifera</taxon>
        <taxon>Eurotatoria</taxon>
        <taxon>Bdelloidea</taxon>
        <taxon>Adinetida</taxon>
        <taxon>Adinetidae</taxon>
        <taxon>Adineta</taxon>
    </lineage>
</organism>
<dbReference type="Proteomes" id="UP000663845">
    <property type="component" value="Unassembled WGS sequence"/>
</dbReference>
<evidence type="ECO:0000313" key="4">
    <source>
        <dbReference type="EMBL" id="CAF1406966.1"/>
    </source>
</evidence>
<accession>A0A815LGU5</accession>
<dbReference type="EMBL" id="CAJOAZ010004808">
    <property type="protein sequence ID" value="CAF4075940.1"/>
    <property type="molecule type" value="Genomic_DNA"/>
</dbReference>
<evidence type="ECO:0000313" key="5">
    <source>
        <dbReference type="EMBL" id="CAF4075940.1"/>
    </source>
</evidence>
<evidence type="ECO:0000313" key="6">
    <source>
        <dbReference type="Proteomes" id="UP000663845"/>
    </source>
</evidence>
<evidence type="ECO:0000259" key="3">
    <source>
        <dbReference type="Pfam" id="PF00024"/>
    </source>
</evidence>
<feature type="compositionally biased region" description="Low complexity" evidence="1">
    <location>
        <begin position="113"/>
        <end position="168"/>
    </location>
</feature>
<reference evidence="4" key="1">
    <citation type="submission" date="2021-02" db="EMBL/GenBank/DDBJ databases">
        <authorList>
            <person name="Nowell W R."/>
        </authorList>
    </citation>
    <scope>NUCLEOTIDE SEQUENCE</scope>
</reference>
<dbReference type="AlphaFoldDB" id="A0A815LGU5"/>
<feature type="region of interest" description="Disordered" evidence="1">
    <location>
        <begin position="111"/>
        <end position="168"/>
    </location>
</feature>
<dbReference type="InterPro" id="IPR003609">
    <property type="entry name" value="Pan_app"/>
</dbReference>
<feature type="chain" id="PRO_5036411908" description="Apple domain-containing protein" evidence="2">
    <location>
        <begin position="20"/>
        <end position="330"/>
    </location>
</feature>
<feature type="domain" description="Apple" evidence="3">
    <location>
        <begin position="45"/>
        <end position="87"/>
    </location>
</feature>
<feature type="signal peptide" evidence="2">
    <location>
        <begin position="1"/>
        <end position="19"/>
    </location>
</feature>
<name>A0A815LGU5_9BILA</name>
<comment type="caution">
    <text evidence="4">The sequence shown here is derived from an EMBL/GenBank/DDBJ whole genome shotgun (WGS) entry which is preliminary data.</text>
</comment>
<dbReference type="EMBL" id="CAJNOG010001085">
    <property type="protein sequence ID" value="CAF1406966.1"/>
    <property type="molecule type" value="Genomic_DNA"/>
</dbReference>
<dbReference type="Proteomes" id="UP000663844">
    <property type="component" value="Unassembled WGS sequence"/>
</dbReference>
<protein>
    <recommendedName>
        <fullName evidence="3">Apple domain-containing protein</fullName>
    </recommendedName>
</protein>
<dbReference type="Gene3D" id="2.60.120.260">
    <property type="entry name" value="Galactose-binding domain-like"/>
    <property type="match status" value="1"/>
</dbReference>
<evidence type="ECO:0000256" key="2">
    <source>
        <dbReference type="SAM" id="SignalP"/>
    </source>
</evidence>
<gene>
    <name evidence="4" type="ORF">JYZ213_LOCUS38124</name>
    <name evidence="5" type="ORF">OXD698_LOCUS33998</name>
</gene>
<proteinExistence type="predicted"/>
<evidence type="ECO:0000256" key="1">
    <source>
        <dbReference type="SAM" id="MobiDB-lite"/>
    </source>
</evidence>
<sequence length="330" mass="36032">MRNTIVLFLFFIIITQTISQDIRSLLLTKWNNIQYQCTNYGCSSSTTVSALNLRVCEIACLVNINCRTLTFDQSNNQCELFVDIPSQYGNLIAQANIITMTVIDDRQLSAPMTSSTTTSTPTTTTSLSTTSSSSTTTTTTQASTTSTTTTSSTSTTTTTSTTTSSTTTTTTTTTMFTCISSLTGATMLLNLLNSQSQSSYIQYSYNYIAVTTSTRLTLSFRMDLDNWTLDTLSVKRIGTSTELLTNGDFDSSSMSGWLSCNPNNATNIGFVQYNLIYPQSGYYYWKDGSTGAVDYLYQYFSSVVGANYTISFYLKSDGGLPNSANVYIGS</sequence>
<keyword evidence="2" id="KW-0732">Signal</keyword>
<dbReference type="Pfam" id="PF00024">
    <property type="entry name" value="PAN_1"/>
    <property type="match status" value="1"/>
</dbReference>